<dbReference type="PANTHER" id="PTHR22926">
    <property type="entry name" value="PHOSPHO-N-ACETYLMURAMOYL-PENTAPEPTIDE-TRANSFERASE"/>
    <property type="match status" value="1"/>
</dbReference>
<feature type="transmembrane region" description="Helical" evidence="8">
    <location>
        <begin position="130"/>
        <end position="151"/>
    </location>
</feature>
<organism evidence="9 10">
    <name type="scientific">Candidatus Cryptobacteroides merdigallinarum</name>
    <dbReference type="NCBI Taxonomy" id="2840770"/>
    <lineage>
        <taxon>Bacteria</taxon>
        <taxon>Pseudomonadati</taxon>
        <taxon>Bacteroidota</taxon>
        <taxon>Bacteroidia</taxon>
        <taxon>Bacteroidales</taxon>
        <taxon>Candidatus Cryptobacteroides</taxon>
    </lineage>
</organism>
<dbReference type="Proteomes" id="UP000810252">
    <property type="component" value="Unassembled WGS sequence"/>
</dbReference>
<reference evidence="9" key="1">
    <citation type="submission" date="2020-10" db="EMBL/GenBank/DDBJ databases">
        <authorList>
            <person name="Gilroy R."/>
        </authorList>
    </citation>
    <scope>NUCLEOTIDE SEQUENCE</scope>
    <source>
        <strain evidence="9">20514</strain>
    </source>
</reference>
<evidence type="ECO:0000256" key="4">
    <source>
        <dbReference type="ARBA" id="ARBA00022692"/>
    </source>
</evidence>
<sequence>MILTIIAIPKIIDIAFKKQLFDVPDYRKVHTGQIPRLGGVTFLPGIMIAVLVVFGVLAEAGLAGNLAADSPEIMFCAAGALFLYMTGVTDDLVGLSYRIKFPVQIISAMLLCIPGLWIDNFNGVLGIHNIPALIGIPFSVVLVVLIINAINLIDGIDGLASGLCIMGITVFTVLFVKVGLAGYAILGAAALGALLPFYIYNVYGTSEKQTKIFMGDAGSLTMGFIIAAFTIKAATFADHSAIPADERDYYFVYAFAIVLVPVLDVVRLFVHRILHRRSPFTPDRCHIHHKFMAVGMSIGRARHTIIGISLGLFILNIILINYIDINILLAADILLWTLMHVLISRKISFLKKQDVASARMYRE</sequence>
<dbReference type="EMBL" id="JADIMQ010000111">
    <property type="protein sequence ID" value="MBO8449140.1"/>
    <property type="molecule type" value="Genomic_DNA"/>
</dbReference>
<feature type="transmembrane region" description="Helical" evidence="8">
    <location>
        <begin position="182"/>
        <end position="200"/>
    </location>
</feature>
<evidence type="ECO:0000256" key="3">
    <source>
        <dbReference type="ARBA" id="ARBA00022679"/>
    </source>
</evidence>
<evidence type="ECO:0000313" key="9">
    <source>
        <dbReference type="EMBL" id="MBO8449140.1"/>
    </source>
</evidence>
<dbReference type="Pfam" id="PF00953">
    <property type="entry name" value="Glycos_transf_4"/>
    <property type="match status" value="1"/>
</dbReference>
<evidence type="ECO:0000256" key="7">
    <source>
        <dbReference type="PIRSR" id="PIRSR600715-1"/>
    </source>
</evidence>
<keyword evidence="4 8" id="KW-0812">Transmembrane</keyword>
<feature type="transmembrane region" description="Helical" evidence="8">
    <location>
        <begin position="212"/>
        <end position="231"/>
    </location>
</feature>
<evidence type="ECO:0000256" key="5">
    <source>
        <dbReference type="ARBA" id="ARBA00022989"/>
    </source>
</evidence>
<feature type="transmembrane region" description="Helical" evidence="8">
    <location>
        <begin position="301"/>
        <end position="319"/>
    </location>
</feature>
<feature type="transmembrane region" description="Helical" evidence="8">
    <location>
        <begin position="325"/>
        <end position="343"/>
    </location>
</feature>
<gene>
    <name evidence="9" type="ORF">IAC29_07715</name>
</gene>
<feature type="transmembrane region" description="Helical" evidence="8">
    <location>
        <begin position="70"/>
        <end position="89"/>
    </location>
</feature>
<keyword evidence="6 8" id="KW-0472">Membrane</keyword>
<dbReference type="GO" id="GO:0009103">
    <property type="term" value="P:lipopolysaccharide biosynthetic process"/>
    <property type="evidence" value="ECO:0007669"/>
    <property type="project" value="TreeGrafter"/>
</dbReference>
<feature type="binding site" evidence="7">
    <location>
        <position position="216"/>
    </location>
    <ligand>
        <name>Mg(2+)</name>
        <dbReference type="ChEBI" id="CHEBI:18420"/>
    </ligand>
</feature>
<keyword evidence="7" id="KW-0460">Magnesium</keyword>
<reference evidence="9" key="2">
    <citation type="journal article" date="2021" name="PeerJ">
        <title>Extensive microbial diversity within the chicken gut microbiome revealed by metagenomics and culture.</title>
        <authorList>
            <person name="Gilroy R."/>
            <person name="Ravi A."/>
            <person name="Getino M."/>
            <person name="Pursley I."/>
            <person name="Horton D.L."/>
            <person name="Alikhan N.F."/>
            <person name="Baker D."/>
            <person name="Gharbi K."/>
            <person name="Hall N."/>
            <person name="Watson M."/>
            <person name="Adriaenssens E.M."/>
            <person name="Foster-Nyarko E."/>
            <person name="Jarju S."/>
            <person name="Secka A."/>
            <person name="Antonio M."/>
            <person name="Oren A."/>
            <person name="Chaudhuri R.R."/>
            <person name="La Ragione R."/>
            <person name="Hildebrand F."/>
            <person name="Pallen M.J."/>
        </authorList>
    </citation>
    <scope>NUCLEOTIDE SEQUENCE</scope>
    <source>
        <strain evidence="9">20514</strain>
    </source>
</reference>
<comment type="cofactor">
    <cofactor evidence="7">
        <name>Mg(2+)</name>
        <dbReference type="ChEBI" id="CHEBI:18420"/>
    </cofactor>
</comment>
<name>A0A9D9ELH5_9BACT</name>
<dbReference type="GO" id="GO:0005886">
    <property type="term" value="C:plasma membrane"/>
    <property type="evidence" value="ECO:0007669"/>
    <property type="project" value="UniProtKB-SubCell"/>
</dbReference>
<feature type="transmembrane region" description="Helical" evidence="8">
    <location>
        <begin position="37"/>
        <end position="58"/>
    </location>
</feature>
<dbReference type="InterPro" id="IPR018480">
    <property type="entry name" value="PNAcMuramoyl-5peptid_Trfase_CS"/>
</dbReference>
<keyword evidence="5 8" id="KW-1133">Transmembrane helix</keyword>
<dbReference type="GO" id="GO:0016780">
    <property type="term" value="F:phosphotransferase activity, for other substituted phosphate groups"/>
    <property type="evidence" value="ECO:0007669"/>
    <property type="project" value="InterPro"/>
</dbReference>
<dbReference type="GO" id="GO:0071555">
    <property type="term" value="P:cell wall organization"/>
    <property type="evidence" value="ECO:0007669"/>
    <property type="project" value="TreeGrafter"/>
</dbReference>
<dbReference type="CDD" id="cd06853">
    <property type="entry name" value="GT_WecA_like"/>
    <property type="match status" value="1"/>
</dbReference>
<evidence type="ECO:0000256" key="8">
    <source>
        <dbReference type="SAM" id="Phobius"/>
    </source>
</evidence>
<keyword evidence="2" id="KW-1003">Cell membrane</keyword>
<feature type="transmembrane region" description="Helical" evidence="8">
    <location>
        <begin position="158"/>
        <end position="176"/>
    </location>
</feature>
<comment type="caution">
    <text evidence="9">The sequence shown here is derived from an EMBL/GenBank/DDBJ whole genome shotgun (WGS) entry which is preliminary data.</text>
</comment>
<dbReference type="GO" id="GO:0044038">
    <property type="term" value="P:cell wall macromolecule biosynthetic process"/>
    <property type="evidence" value="ECO:0007669"/>
    <property type="project" value="TreeGrafter"/>
</dbReference>
<feature type="transmembrane region" description="Helical" evidence="8">
    <location>
        <begin position="251"/>
        <end position="270"/>
    </location>
</feature>
<protein>
    <submittedName>
        <fullName evidence="9">Undecaprenyl/decaprenyl-phosphate alpha-N-acetylglucosaminyl 1-phosphate transferase</fullName>
    </submittedName>
</protein>
<feature type="transmembrane region" description="Helical" evidence="8">
    <location>
        <begin position="101"/>
        <end position="118"/>
    </location>
</feature>
<keyword evidence="3 9" id="KW-0808">Transferase</keyword>
<feature type="binding site" evidence="7">
    <location>
        <position position="151"/>
    </location>
    <ligand>
        <name>Mg(2+)</name>
        <dbReference type="ChEBI" id="CHEBI:18420"/>
    </ligand>
</feature>
<accession>A0A9D9ELH5</accession>
<evidence type="ECO:0000313" key="10">
    <source>
        <dbReference type="Proteomes" id="UP000810252"/>
    </source>
</evidence>
<evidence type="ECO:0000256" key="2">
    <source>
        <dbReference type="ARBA" id="ARBA00022475"/>
    </source>
</evidence>
<dbReference type="PANTHER" id="PTHR22926:SF3">
    <property type="entry name" value="UNDECAPRENYL-PHOSPHATE ALPHA-N-ACETYLGLUCOSAMINYL 1-PHOSPHATE TRANSFERASE"/>
    <property type="match status" value="1"/>
</dbReference>
<proteinExistence type="predicted"/>
<evidence type="ECO:0000256" key="1">
    <source>
        <dbReference type="ARBA" id="ARBA00004651"/>
    </source>
</evidence>
<dbReference type="PROSITE" id="PS01348">
    <property type="entry name" value="MRAY_2"/>
    <property type="match status" value="1"/>
</dbReference>
<comment type="subcellular location">
    <subcellularLocation>
        <location evidence="1">Cell membrane</location>
        <topology evidence="1">Multi-pass membrane protein</topology>
    </subcellularLocation>
</comment>
<keyword evidence="7" id="KW-0479">Metal-binding</keyword>
<evidence type="ECO:0000256" key="6">
    <source>
        <dbReference type="ARBA" id="ARBA00023136"/>
    </source>
</evidence>
<dbReference type="InterPro" id="IPR000715">
    <property type="entry name" value="Glycosyl_transferase_4"/>
</dbReference>
<dbReference type="GO" id="GO:0046872">
    <property type="term" value="F:metal ion binding"/>
    <property type="evidence" value="ECO:0007669"/>
    <property type="project" value="UniProtKB-KW"/>
</dbReference>
<dbReference type="AlphaFoldDB" id="A0A9D9ELH5"/>